<dbReference type="EMBL" id="PGET01000001">
    <property type="protein sequence ID" value="PJJ27804.1"/>
    <property type="molecule type" value="Genomic_DNA"/>
</dbReference>
<dbReference type="OrthoDB" id="2084613at2"/>
<organism evidence="1 2">
    <name type="scientific">[Clostridium] celerecrescens 18A</name>
    <dbReference type="NCBI Taxonomy" id="1286362"/>
    <lineage>
        <taxon>Bacteria</taxon>
        <taxon>Bacillati</taxon>
        <taxon>Bacillota</taxon>
        <taxon>Clostridia</taxon>
        <taxon>Lachnospirales</taxon>
        <taxon>Lachnospiraceae</taxon>
        <taxon>Lacrimispora</taxon>
    </lineage>
</organism>
<sequence length="486" mass="56178">MKLMDYEFGFADATKEYIRKPEIFENAFCDTRNIVEKLIDGYEFLLIGRKGVGKSAYSSKIQSIAKLSNTELIAKLMNLNDFEFSTFAKTGIDNDVSGTQKYKSSWDFILLFAIYKVLFNDLQMTESSAINDVVFMLDQAGFSLDNEYKTDIVRLTKIKMGVGVVNFDAEFEKKYNSSPSNYLERISVITEKMLYGISDAYLNERKVVIIIDGLDDVLRYKKNKAEIISSLIRSVDFLNDKCAQFHKKIKIVLLIREDIIAMLNDPDLNKIIQDGAIILNWSNRLEELKKIVDLRFQLSGMSESNALKCWDKIFPPKIRGKSTWLHVLDHTLYKPRDILQFLKYCQMEYPNNETLSLSDTQNSLKVYSNKYFIEEMKNELSGFIDEELIYLIPTVFRRLGGRAFDLKEIVRLFDEQCNKCVTEDSIKTLLLYLFDAGYIGQLVSNGNKNGTKRSVIFKYRNPTARIDYYQKFITHQGLHSGLGVRL</sequence>
<dbReference type="RefSeq" id="WP_100304395.1">
    <property type="nucleotide sequence ID" value="NZ_PGET01000001.1"/>
</dbReference>
<dbReference type="InterPro" id="IPR059206">
    <property type="entry name" value="Sll1717-like"/>
</dbReference>
<evidence type="ECO:0000313" key="2">
    <source>
        <dbReference type="Proteomes" id="UP000231092"/>
    </source>
</evidence>
<dbReference type="NCBIfam" id="NF047389">
    <property type="entry name" value="ATPase_Sll1717"/>
    <property type="match status" value="1"/>
</dbReference>
<gene>
    <name evidence="1" type="ORF">H171_1283</name>
</gene>
<comment type="caution">
    <text evidence="1">The sequence shown here is derived from an EMBL/GenBank/DDBJ whole genome shotgun (WGS) entry which is preliminary data.</text>
</comment>
<dbReference type="AlphaFoldDB" id="A0A2M8Z2X9"/>
<accession>A0A2M8Z2X9</accession>
<reference evidence="1 2" key="1">
    <citation type="submission" date="2017-11" db="EMBL/GenBank/DDBJ databases">
        <title>Understudied soil microbes with underappreciated capabilities: Untangling the Clostridium saccharolyticum group.</title>
        <authorList>
            <person name="Leschine S."/>
        </authorList>
    </citation>
    <scope>NUCLEOTIDE SEQUENCE [LARGE SCALE GENOMIC DNA]</scope>
    <source>
        <strain evidence="1 2">18A</strain>
    </source>
</reference>
<protein>
    <submittedName>
        <fullName evidence="1">Uncharacterized protein</fullName>
    </submittedName>
</protein>
<dbReference type="Proteomes" id="UP000231092">
    <property type="component" value="Unassembled WGS sequence"/>
</dbReference>
<proteinExistence type="predicted"/>
<evidence type="ECO:0000313" key="1">
    <source>
        <dbReference type="EMBL" id="PJJ27804.1"/>
    </source>
</evidence>
<name>A0A2M8Z2X9_9FIRM</name>